<feature type="region of interest" description="Disordered" evidence="1">
    <location>
        <begin position="119"/>
        <end position="158"/>
    </location>
</feature>
<comment type="caution">
    <text evidence="2">The sequence shown here is derived from an EMBL/GenBank/DDBJ whole genome shotgun (WGS) entry which is preliminary data.</text>
</comment>
<dbReference type="AlphaFoldDB" id="A0A9W8MB32"/>
<reference evidence="2" key="1">
    <citation type="submission" date="2022-06" db="EMBL/GenBank/DDBJ databases">
        <title>Genome Sequence of Candolleomyces eurysporus.</title>
        <authorList>
            <person name="Buettner E."/>
        </authorList>
    </citation>
    <scope>NUCLEOTIDE SEQUENCE</scope>
    <source>
        <strain evidence="2">VTCC 930004</strain>
    </source>
</reference>
<feature type="compositionally biased region" description="Low complexity" evidence="1">
    <location>
        <begin position="121"/>
        <end position="130"/>
    </location>
</feature>
<sequence>MKPRIPLTPTLALPKVKCPELRQLPKSPRPHGMTYRHQNPGSPTKLIAPHVNEPFLDPNHPAARASRRKEPWMVSWNNSRSEAFRVVAAPQAMLFRPDVVHDPFFGLMFEKWEDKVKRLADSSSSSTTAGPPTPASRKGKEKETLVPDAHTNPEEALLEEEGLAATDRYVARRKNVLSKAVPMSVMFATNKAKMGGKPSYMSKVKKRVKGAIALVVNQGAKVVEEQTRMKDGTLQVQKKVVCDLQEVEDMMKGKSWVVPGALCLLIFRFIAF</sequence>
<evidence type="ECO:0000313" key="3">
    <source>
        <dbReference type="Proteomes" id="UP001140091"/>
    </source>
</evidence>
<name>A0A9W8MB32_9AGAR</name>
<organism evidence="2 3">
    <name type="scientific">Candolleomyces eurysporus</name>
    <dbReference type="NCBI Taxonomy" id="2828524"/>
    <lineage>
        <taxon>Eukaryota</taxon>
        <taxon>Fungi</taxon>
        <taxon>Dikarya</taxon>
        <taxon>Basidiomycota</taxon>
        <taxon>Agaricomycotina</taxon>
        <taxon>Agaricomycetes</taxon>
        <taxon>Agaricomycetidae</taxon>
        <taxon>Agaricales</taxon>
        <taxon>Agaricineae</taxon>
        <taxon>Psathyrellaceae</taxon>
        <taxon>Candolleomyces</taxon>
    </lineage>
</organism>
<dbReference type="Proteomes" id="UP001140091">
    <property type="component" value="Unassembled WGS sequence"/>
</dbReference>
<protein>
    <submittedName>
        <fullName evidence="2">Uncharacterized protein</fullName>
    </submittedName>
</protein>
<proteinExistence type="predicted"/>
<evidence type="ECO:0000256" key="1">
    <source>
        <dbReference type="SAM" id="MobiDB-lite"/>
    </source>
</evidence>
<keyword evidence="3" id="KW-1185">Reference proteome</keyword>
<dbReference type="OrthoDB" id="3265918at2759"/>
<gene>
    <name evidence="2" type="ORF">H1R20_g14509</name>
</gene>
<evidence type="ECO:0000313" key="2">
    <source>
        <dbReference type="EMBL" id="KAJ2922583.1"/>
    </source>
</evidence>
<feature type="non-terminal residue" evidence="2">
    <location>
        <position position="1"/>
    </location>
</feature>
<dbReference type="EMBL" id="JANBPK010001483">
    <property type="protein sequence ID" value="KAJ2922583.1"/>
    <property type="molecule type" value="Genomic_DNA"/>
</dbReference>
<accession>A0A9W8MB32</accession>